<dbReference type="EMBL" id="JABBVZ010000153">
    <property type="protein sequence ID" value="NMP24801.1"/>
    <property type="molecule type" value="Genomic_DNA"/>
</dbReference>
<evidence type="ECO:0000256" key="3">
    <source>
        <dbReference type="ARBA" id="ARBA00022989"/>
    </source>
</evidence>
<keyword evidence="6" id="KW-0808">Transferase</keyword>
<feature type="transmembrane region" description="Helical" evidence="5">
    <location>
        <begin position="130"/>
        <end position="158"/>
    </location>
</feature>
<dbReference type="Pfam" id="PF04140">
    <property type="entry name" value="ICMT"/>
    <property type="match status" value="1"/>
</dbReference>
<evidence type="ECO:0000313" key="6">
    <source>
        <dbReference type="EMBL" id="NMP24801.1"/>
    </source>
</evidence>
<feature type="transmembrane region" description="Helical" evidence="5">
    <location>
        <begin position="45"/>
        <end position="67"/>
    </location>
</feature>
<name>A0A7Y0L7U1_9FIRM</name>
<evidence type="ECO:0000256" key="4">
    <source>
        <dbReference type="ARBA" id="ARBA00023136"/>
    </source>
</evidence>
<comment type="subcellular location">
    <subcellularLocation>
        <location evidence="1">Membrane</location>
        <topology evidence="1">Multi-pass membrane protein</topology>
    </subcellularLocation>
</comment>
<keyword evidence="4 5" id="KW-0472">Membrane</keyword>
<evidence type="ECO:0000313" key="7">
    <source>
        <dbReference type="Proteomes" id="UP000533476"/>
    </source>
</evidence>
<proteinExistence type="predicted"/>
<protein>
    <submittedName>
        <fullName evidence="6">Isoprenylcysteine carboxylmethyltransferase family protein</fullName>
    </submittedName>
</protein>
<dbReference type="PANTHER" id="PTHR43847">
    <property type="entry name" value="BLL3993 PROTEIN"/>
    <property type="match status" value="1"/>
</dbReference>
<dbReference type="InterPro" id="IPR052527">
    <property type="entry name" value="Metal_cation-efflux_comp"/>
</dbReference>
<dbReference type="GO" id="GO:0032259">
    <property type="term" value="P:methylation"/>
    <property type="evidence" value="ECO:0007669"/>
    <property type="project" value="UniProtKB-KW"/>
</dbReference>
<keyword evidence="6" id="KW-0489">Methyltransferase</keyword>
<dbReference type="PANTHER" id="PTHR43847:SF1">
    <property type="entry name" value="BLL3993 PROTEIN"/>
    <property type="match status" value="1"/>
</dbReference>
<reference evidence="6 7" key="1">
    <citation type="submission" date="2020-04" db="EMBL/GenBank/DDBJ databases">
        <authorList>
            <person name="Zhang R."/>
            <person name="Schippers A."/>
        </authorList>
    </citation>
    <scope>NUCLEOTIDE SEQUENCE [LARGE SCALE GENOMIC DNA]</scope>
    <source>
        <strain evidence="6 7">DSM 109850</strain>
    </source>
</reference>
<comment type="caution">
    <text evidence="6">The sequence shown here is derived from an EMBL/GenBank/DDBJ whole genome shotgun (WGS) entry which is preliminary data.</text>
</comment>
<feature type="transmembrane region" description="Helical" evidence="5">
    <location>
        <begin position="6"/>
        <end position="24"/>
    </location>
</feature>
<dbReference type="AlphaFoldDB" id="A0A7Y0L7U1"/>
<feature type="transmembrane region" description="Helical" evidence="5">
    <location>
        <begin position="73"/>
        <end position="92"/>
    </location>
</feature>
<gene>
    <name evidence="6" type="ORF">HIJ39_21060</name>
</gene>
<dbReference type="Gene3D" id="1.20.120.1630">
    <property type="match status" value="1"/>
</dbReference>
<organism evidence="6 7">
    <name type="scientific">Sulfobacillus harzensis</name>
    <dbReference type="NCBI Taxonomy" id="2729629"/>
    <lineage>
        <taxon>Bacteria</taxon>
        <taxon>Bacillati</taxon>
        <taxon>Bacillota</taxon>
        <taxon>Clostridia</taxon>
        <taxon>Eubacteriales</taxon>
        <taxon>Clostridiales Family XVII. Incertae Sedis</taxon>
        <taxon>Sulfobacillus</taxon>
    </lineage>
</organism>
<evidence type="ECO:0000256" key="2">
    <source>
        <dbReference type="ARBA" id="ARBA00022692"/>
    </source>
</evidence>
<accession>A0A7Y0L7U1</accession>
<sequence>MNLHSILFWALWAVWIIMEIVVNLRARSLRKHSSAATTKADHGSVWFIFGGMYILILIAFFLSMTGIGLMPTWVPFVGNVVMAFGITMRYSAITQLGRYFSSTVQIASGQTVIQTGWYRKIRHPAYTGGWLIAVGLGLGLDTWVGTVIIAVGLFAIYLRRIRVEEQALVSHLGSSYSHYRQNTYHMFPGIW</sequence>
<dbReference type="GO" id="GO:0016020">
    <property type="term" value="C:membrane"/>
    <property type="evidence" value="ECO:0007669"/>
    <property type="project" value="UniProtKB-SubCell"/>
</dbReference>
<evidence type="ECO:0000256" key="1">
    <source>
        <dbReference type="ARBA" id="ARBA00004141"/>
    </source>
</evidence>
<keyword evidence="3 5" id="KW-1133">Transmembrane helix</keyword>
<evidence type="ECO:0000256" key="5">
    <source>
        <dbReference type="SAM" id="Phobius"/>
    </source>
</evidence>
<dbReference type="GO" id="GO:0004671">
    <property type="term" value="F:protein C-terminal S-isoprenylcysteine carboxyl O-methyltransferase activity"/>
    <property type="evidence" value="ECO:0007669"/>
    <property type="project" value="InterPro"/>
</dbReference>
<keyword evidence="2 5" id="KW-0812">Transmembrane</keyword>
<dbReference type="Proteomes" id="UP000533476">
    <property type="component" value="Unassembled WGS sequence"/>
</dbReference>
<dbReference type="InterPro" id="IPR007269">
    <property type="entry name" value="ICMT_MeTrfase"/>
</dbReference>
<dbReference type="RefSeq" id="WP_169103007.1">
    <property type="nucleotide sequence ID" value="NZ_JABBVZ010000153.1"/>
</dbReference>
<keyword evidence="7" id="KW-1185">Reference proteome</keyword>